<comment type="caution">
    <text evidence="2">The sequence shown here is derived from an EMBL/GenBank/DDBJ whole genome shotgun (WGS) entry which is preliminary data.</text>
</comment>
<sequence length="129" mass="14558">MTRRDRLQRCGARRAVASRANTRPEAWRRLVVNSGSAQSRTGRTDSKGAAAHSWSQHISRGGTAVEMAPRDPKGRYFDRRNVRGRLSRQWGRALKPRDSKKQRVPRGAGTDLKVAVTLARHRCSAVEIW</sequence>
<dbReference type="EMBL" id="JANAVB010028616">
    <property type="protein sequence ID" value="KAJ6815734.1"/>
    <property type="molecule type" value="Genomic_DNA"/>
</dbReference>
<protein>
    <submittedName>
        <fullName evidence="2">Uncharacterized protein</fullName>
    </submittedName>
</protein>
<feature type="compositionally biased region" description="Basic and acidic residues" evidence="1">
    <location>
        <begin position="68"/>
        <end position="81"/>
    </location>
</feature>
<keyword evidence="3" id="KW-1185">Reference proteome</keyword>
<accession>A0AAX6FH84</accession>
<proteinExistence type="predicted"/>
<evidence type="ECO:0000313" key="3">
    <source>
        <dbReference type="Proteomes" id="UP001140949"/>
    </source>
</evidence>
<organism evidence="2 3">
    <name type="scientific">Iris pallida</name>
    <name type="common">Sweet iris</name>
    <dbReference type="NCBI Taxonomy" id="29817"/>
    <lineage>
        <taxon>Eukaryota</taxon>
        <taxon>Viridiplantae</taxon>
        <taxon>Streptophyta</taxon>
        <taxon>Embryophyta</taxon>
        <taxon>Tracheophyta</taxon>
        <taxon>Spermatophyta</taxon>
        <taxon>Magnoliopsida</taxon>
        <taxon>Liliopsida</taxon>
        <taxon>Asparagales</taxon>
        <taxon>Iridaceae</taxon>
        <taxon>Iridoideae</taxon>
        <taxon>Irideae</taxon>
        <taxon>Iris</taxon>
    </lineage>
</organism>
<dbReference type="Proteomes" id="UP001140949">
    <property type="component" value="Unassembled WGS sequence"/>
</dbReference>
<reference evidence="2" key="1">
    <citation type="journal article" date="2023" name="GigaByte">
        <title>Genome assembly of the bearded iris, Iris pallida Lam.</title>
        <authorList>
            <person name="Bruccoleri R.E."/>
            <person name="Oakeley E.J."/>
            <person name="Faust A.M.E."/>
            <person name="Altorfer M."/>
            <person name="Dessus-Babus S."/>
            <person name="Burckhardt D."/>
            <person name="Oertli M."/>
            <person name="Naumann U."/>
            <person name="Petersen F."/>
            <person name="Wong J."/>
        </authorList>
    </citation>
    <scope>NUCLEOTIDE SEQUENCE</scope>
    <source>
        <strain evidence="2">GSM-AAB239-AS_SAM_17_03QT</strain>
    </source>
</reference>
<evidence type="ECO:0000256" key="1">
    <source>
        <dbReference type="SAM" id="MobiDB-lite"/>
    </source>
</evidence>
<dbReference type="AlphaFoldDB" id="A0AAX6FH84"/>
<evidence type="ECO:0000313" key="2">
    <source>
        <dbReference type="EMBL" id="KAJ6815734.1"/>
    </source>
</evidence>
<name>A0AAX6FH84_IRIPA</name>
<feature type="region of interest" description="Disordered" evidence="1">
    <location>
        <begin position="1"/>
        <end position="82"/>
    </location>
</feature>
<gene>
    <name evidence="2" type="ORF">M6B38_132365</name>
</gene>
<reference evidence="2" key="2">
    <citation type="submission" date="2023-04" db="EMBL/GenBank/DDBJ databases">
        <authorList>
            <person name="Bruccoleri R.E."/>
            <person name="Oakeley E.J."/>
            <person name="Faust A.-M."/>
            <person name="Dessus-Babus S."/>
            <person name="Altorfer M."/>
            <person name="Burckhardt D."/>
            <person name="Oertli M."/>
            <person name="Naumann U."/>
            <person name="Petersen F."/>
            <person name="Wong J."/>
        </authorList>
    </citation>
    <scope>NUCLEOTIDE SEQUENCE</scope>
    <source>
        <strain evidence="2">GSM-AAB239-AS_SAM_17_03QT</strain>
        <tissue evidence="2">Leaf</tissue>
    </source>
</reference>